<evidence type="ECO:0000259" key="21">
    <source>
        <dbReference type="SMART" id="SM00237"/>
    </source>
</evidence>
<dbReference type="AlphaFoldDB" id="A0A1B6DVS0"/>
<dbReference type="GO" id="GO:0005432">
    <property type="term" value="F:calcium:sodium antiporter activity"/>
    <property type="evidence" value="ECO:0007669"/>
    <property type="project" value="InterPro"/>
</dbReference>
<keyword evidence="4" id="KW-0050">Antiport</keyword>
<evidence type="ECO:0000256" key="2">
    <source>
        <dbReference type="ARBA" id="ARBA00007489"/>
    </source>
</evidence>
<feature type="domain" description="Calx-beta" evidence="21">
    <location>
        <begin position="494"/>
        <end position="593"/>
    </location>
</feature>
<keyword evidence="17" id="KW-0325">Glycoprotein</keyword>
<keyword evidence="6" id="KW-0109">Calcium transport</keyword>
<evidence type="ECO:0000256" key="13">
    <source>
        <dbReference type="ARBA" id="ARBA00022989"/>
    </source>
</evidence>
<evidence type="ECO:0000256" key="15">
    <source>
        <dbReference type="ARBA" id="ARBA00023065"/>
    </source>
</evidence>
<evidence type="ECO:0000313" key="22">
    <source>
        <dbReference type="EMBL" id="JAS29776.1"/>
    </source>
</evidence>
<dbReference type="SUPFAM" id="SSF141072">
    <property type="entry name" value="CalX-like"/>
    <property type="match status" value="2"/>
</dbReference>
<evidence type="ECO:0000256" key="10">
    <source>
        <dbReference type="ARBA" id="ARBA00022737"/>
    </source>
</evidence>
<organism evidence="22">
    <name type="scientific">Clastoptera arizonana</name>
    <name type="common">Arizona spittle bug</name>
    <dbReference type="NCBI Taxonomy" id="38151"/>
    <lineage>
        <taxon>Eukaryota</taxon>
        <taxon>Metazoa</taxon>
        <taxon>Ecdysozoa</taxon>
        <taxon>Arthropoda</taxon>
        <taxon>Hexapoda</taxon>
        <taxon>Insecta</taxon>
        <taxon>Pterygota</taxon>
        <taxon>Neoptera</taxon>
        <taxon>Paraneoptera</taxon>
        <taxon>Hemiptera</taxon>
        <taxon>Auchenorrhyncha</taxon>
        <taxon>Cercopoidea</taxon>
        <taxon>Clastopteridae</taxon>
        <taxon>Clastoptera</taxon>
    </lineage>
</organism>
<accession>A0A1B6DVS0</accession>
<dbReference type="GO" id="GO:0005516">
    <property type="term" value="F:calmodulin binding"/>
    <property type="evidence" value="ECO:0007669"/>
    <property type="project" value="UniProtKB-KW"/>
</dbReference>
<evidence type="ECO:0000256" key="5">
    <source>
        <dbReference type="ARBA" id="ARBA00022475"/>
    </source>
</evidence>
<evidence type="ECO:0000256" key="11">
    <source>
        <dbReference type="ARBA" id="ARBA00022837"/>
    </source>
</evidence>
<dbReference type="InterPro" id="IPR004836">
    <property type="entry name" value="Na_Ca_Ex"/>
</dbReference>
<keyword evidence="18" id="KW-0739">Sodium transport</keyword>
<evidence type="ECO:0000256" key="3">
    <source>
        <dbReference type="ARBA" id="ARBA00022448"/>
    </source>
</evidence>
<evidence type="ECO:0000256" key="17">
    <source>
        <dbReference type="ARBA" id="ARBA00023180"/>
    </source>
</evidence>
<keyword evidence="15" id="KW-0406">Ion transport</keyword>
<feature type="domain" description="Calx-beta" evidence="21">
    <location>
        <begin position="379"/>
        <end position="478"/>
    </location>
</feature>
<reference evidence="22" key="1">
    <citation type="submission" date="2015-12" db="EMBL/GenBank/DDBJ databases">
        <title>De novo transcriptome assembly of four potential Pierce s Disease insect vectors from Arizona vineyards.</title>
        <authorList>
            <person name="Tassone E.E."/>
        </authorList>
    </citation>
    <scope>NUCLEOTIDE SEQUENCE</scope>
</reference>
<dbReference type="GO" id="GO:0030424">
    <property type="term" value="C:axon"/>
    <property type="evidence" value="ECO:0007669"/>
    <property type="project" value="TreeGrafter"/>
</dbReference>
<evidence type="ECO:0000256" key="20">
    <source>
        <dbReference type="SAM" id="Phobius"/>
    </source>
</evidence>
<evidence type="ECO:0000256" key="18">
    <source>
        <dbReference type="ARBA" id="ARBA00023201"/>
    </source>
</evidence>
<dbReference type="InterPro" id="IPR003644">
    <property type="entry name" value="Calx_beta"/>
</dbReference>
<evidence type="ECO:0000256" key="14">
    <source>
        <dbReference type="ARBA" id="ARBA00023053"/>
    </source>
</evidence>
<dbReference type="Gene3D" id="1.20.1420.30">
    <property type="entry name" value="NCX, central ion-binding region"/>
    <property type="match status" value="2"/>
</dbReference>
<dbReference type="InterPro" id="IPR044880">
    <property type="entry name" value="NCX_ion-bd_dom_sf"/>
</dbReference>
<evidence type="ECO:0000256" key="6">
    <source>
        <dbReference type="ARBA" id="ARBA00022568"/>
    </source>
</evidence>
<dbReference type="SMART" id="SM00237">
    <property type="entry name" value="Calx_beta"/>
    <property type="match status" value="2"/>
</dbReference>
<keyword evidence="8" id="KW-0479">Metal-binding</keyword>
<dbReference type="PANTHER" id="PTHR11878:SF76">
    <property type="entry name" value="CALX-BETA DOMAIN-CONTAINING PROTEIN"/>
    <property type="match status" value="1"/>
</dbReference>
<dbReference type="GO" id="GO:0098703">
    <property type="term" value="P:calcium ion import across plasma membrane"/>
    <property type="evidence" value="ECO:0007669"/>
    <property type="project" value="TreeGrafter"/>
</dbReference>
<keyword evidence="14" id="KW-0915">Sodium</keyword>
<dbReference type="Gene3D" id="2.60.40.2030">
    <property type="match status" value="2"/>
</dbReference>
<dbReference type="PANTHER" id="PTHR11878">
    <property type="entry name" value="SODIUM/CALCIUM EXCHANGER"/>
    <property type="match status" value="1"/>
</dbReference>
<feature type="transmembrane region" description="Helical" evidence="20">
    <location>
        <begin position="712"/>
        <end position="734"/>
    </location>
</feature>
<dbReference type="PRINTS" id="PR01259">
    <property type="entry name" value="NACAEXCHNGR"/>
</dbReference>
<feature type="transmembrane region" description="Helical" evidence="20">
    <location>
        <begin position="796"/>
        <end position="816"/>
    </location>
</feature>
<comment type="similarity">
    <text evidence="2">Belongs to the Ca(2+):cation antiporter (CaCA) (TC 2.A.19) family. SLC8 subfamily.</text>
</comment>
<keyword evidence="11" id="KW-0106">Calcium</keyword>
<keyword evidence="5" id="KW-1003">Cell membrane</keyword>
<evidence type="ECO:0000256" key="19">
    <source>
        <dbReference type="ARBA" id="ARBA00033667"/>
    </source>
</evidence>
<comment type="catalytic activity">
    <reaction evidence="19">
        <text>Ca(2+)(in) + 3 Na(+)(out) = Ca(2+)(out) + 3 Na(+)(in)</text>
        <dbReference type="Rhea" id="RHEA:69955"/>
        <dbReference type="ChEBI" id="CHEBI:29101"/>
        <dbReference type="ChEBI" id="CHEBI:29108"/>
    </reaction>
</comment>
<dbReference type="GO" id="GO:0042383">
    <property type="term" value="C:sarcolemma"/>
    <property type="evidence" value="ECO:0007669"/>
    <property type="project" value="TreeGrafter"/>
</dbReference>
<keyword evidence="7 20" id="KW-0812">Transmembrane</keyword>
<dbReference type="Pfam" id="PF01699">
    <property type="entry name" value="Na_Ca_ex"/>
    <property type="match status" value="2"/>
</dbReference>
<keyword evidence="13 20" id="KW-1133">Transmembrane helix</keyword>
<dbReference type="InterPro" id="IPR004837">
    <property type="entry name" value="NaCa_Exmemb"/>
</dbReference>
<dbReference type="GO" id="GO:0007154">
    <property type="term" value="P:cell communication"/>
    <property type="evidence" value="ECO:0007669"/>
    <property type="project" value="InterPro"/>
</dbReference>
<comment type="subcellular location">
    <subcellularLocation>
        <location evidence="1">Cell membrane</location>
        <topology evidence="1">Multi-pass membrane protein</topology>
    </subcellularLocation>
</comment>
<evidence type="ECO:0000256" key="9">
    <source>
        <dbReference type="ARBA" id="ARBA00022729"/>
    </source>
</evidence>
<evidence type="ECO:0000256" key="7">
    <source>
        <dbReference type="ARBA" id="ARBA00022692"/>
    </source>
</evidence>
<dbReference type="Pfam" id="PF03160">
    <property type="entry name" value="Calx-beta"/>
    <property type="match status" value="1"/>
</dbReference>
<feature type="transmembrane region" description="Helical" evidence="20">
    <location>
        <begin position="206"/>
        <end position="229"/>
    </location>
</feature>
<feature type="transmembrane region" description="Helical" evidence="20">
    <location>
        <begin position="836"/>
        <end position="855"/>
    </location>
</feature>
<feature type="transmembrane region" description="Helical" evidence="20">
    <location>
        <begin position="755"/>
        <end position="776"/>
    </location>
</feature>
<keyword evidence="12" id="KW-0112">Calmodulin-binding</keyword>
<dbReference type="GO" id="GO:0046872">
    <property type="term" value="F:metal ion binding"/>
    <property type="evidence" value="ECO:0007669"/>
    <property type="project" value="UniProtKB-KW"/>
</dbReference>
<feature type="transmembrane region" description="Helical" evidence="20">
    <location>
        <begin position="169"/>
        <end position="194"/>
    </location>
</feature>
<feature type="transmembrane region" description="Helical" evidence="20">
    <location>
        <begin position="39"/>
        <end position="66"/>
    </location>
</feature>
<keyword evidence="9" id="KW-0732">Signal</keyword>
<evidence type="ECO:0000256" key="4">
    <source>
        <dbReference type="ARBA" id="ARBA00022449"/>
    </source>
</evidence>
<dbReference type="EMBL" id="GEDC01007522">
    <property type="protein sequence ID" value="JAS29776.1"/>
    <property type="molecule type" value="Transcribed_RNA"/>
</dbReference>
<proteinExistence type="inferred from homology"/>
<feature type="transmembrane region" description="Helical" evidence="20">
    <location>
        <begin position="235"/>
        <end position="253"/>
    </location>
</feature>
<name>A0A1B6DVS0_9HEMI</name>
<evidence type="ECO:0000256" key="12">
    <source>
        <dbReference type="ARBA" id="ARBA00022860"/>
    </source>
</evidence>
<feature type="transmembrane region" description="Helical" evidence="20">
    <location>
        <begin position="685"/>
        <end position="706"/>
    </location>
</feature>
<dbReference type="InterPro" id="IPR038081">
    <property type="entry name" value="CalX-like_sf"/>
</dbReference>
<protein>
    <recommendedName>
        <fullName evidence="21">Calx-beta domain-containing protein</fullName>
    </recommendedName>
</protein>
<keyword evidence="10" id="KW-0677">Repeat</keyword>
<dbReference type="GO" id="GO:0098794">
    <property type="term" value="C:postsynapse"/>
    <property type="evidence" value="ECO:0007669"/>
    <property type="project" value="TreeGrafter"/>
</dbReference>
<keyword evidence="16 20" id="KW-0472">Membrane</keyword>
<keyword evidence="3" id="KW-0813">Transport</keyword>
<sequence length="865" mass="96089">MTHGNTSYYDYGPPDVCPHALILPIFDERSWPIWFRVTAYLLTMLYFFLGVAIITEVFMSAIHVITSKKRKIYLSKTERGKKLSELPVSVISGRHLDLGESKVEILNGSYNSVGGVVAGLREDEPEVVEVHLWNETVANLTLMALGTSAPEILLSIVETVGHNFEAGNLGPGTIVGSAAFNLLIITSVCMVALNVNEVRKIARFKVFVVTALFSFLAYIWLLIILKVITPDVVDLWEATVTFIFFPILTFFAYSADKGWCGIDVLRQNRNKRQLELGPLKGEESEKMTVEKNFFKEGKLDRDNLARFVKEVKKFPGLTDEDAAVLAASKLINAQPHSAMWYRIGTIRNLSGGRRMEPALDARLRQVYETMNDQKSPLSELASPVDPESNAIIEFHAATVAVKENTGKFSITVWRHGNLERQARVRVKSIDGTARRGEDYIAINEILTFEEHQKEKQVIVEIVNDNKWEANEEFFLRLSLLDSGNNVKLGRISIMEVTILDDDNPGIISFEKRGLLVKESAGSVCIPLKRSRGADGDVTVQWKTIDKSAISGRDYKGGSGEIKFKHAEVHRILEIPIINDFDPEKDECFEIELFNPTGGARIGNINRVAITIANDDDFNSVMDRLMVLTNANIDAIKVHTNTWCQQIKQAMLVNGGDVKNATNCDYVLHFFSFFWKVLFSLVPPPGIFGGWLCFFCSLICIGFMTAIIGDLATIFGCLIGLHDTITAITFVALGTSLPDTLASRMVTRGELYADGALIHITGSIAVNVLMGVGLPWFVAACYHELQGTVFNVPSGSLGFSVLMYSVAAVIAVVLIIVRRNLAVFGKAEIGGPTATRWFTVVVLVILWILYITFTWLQTYGVIEANF</sequence>
<dbReference type="InterPro" id="IPR051171">
    <property type="entry name" value="CaCA"/>
</dbReference>
<evidence type="ECO:0000256" key="16">
    <source>
        <dbReference type="ARBA" id="ARBA00023136"/>
    </source>
</evidence>
<gene>
    <name evidence="22" type="ORF">g.24606</name>
</gene>
<evidence type="ECO:0000256" key="1">
    <source>
        <dbReference type="ARBA" id="ARBA00004651"/>
    </source>
</evidence>
<evidence type="ECO:0000256" key="8">
    <source>
        <dbReference type="ARBA" id="ARBA00022723"/>
    </source>
</evidence>